<evidence type="ECO:0000313" key="13">
    <source>
        <dbReference type="Proteomes" id="UP000002051"/>
    </source>
</evidence>
<keyword evidence="3 9" id="KW-0964">Secreted</keyword>
<evidence type="ECO:0000256" key="1">
    <source>
        <dbReference type="ARBA" id="ARBA00022512"/>
    </source>
</evidence>
<dbReference type="STRING" id="3880.A0A072U9U3"/>
<feature type="signal peptide" evidence="9">
    <location>
        <begin position="1"/>
        <end position="27"/>
    </location>
</feature>
<dbReference type="Pfam" id="PF06955">
    <property type="entry name" value="XET_C"/>
    <property type="match status" value="1"/>
</dbReference>
<evidence type="ECO:0000256" key="4">
    <source>
        <dbReference type="ARBA" id="ARBA00022679"/>
    </source>
</evidence>
<reference evidence="12" key="3">
    <citation type="submission" date="2015-04" db="UniProtKB">
        <authorList>
            <consortium name="EnsemblPlants"/>
        </authorList>
    </citation>
    <scope>IDENTIFICATION</scope>
    <source>
        <strain evidence="12">cv. Jemalong A17</strain>
    </source>
</reference>
<reference evidence="11 13" key="2">
    <citation type="journal article" date="2014" name="BMC Genomics">
        <title>An improved genome release (version Mt4.0) for the model legume Medicago truncatula.</title>
        <authorList>
            <person name="Tang H."/>
            <person name="Krishnakumar V."/>
            <person name="Bidwell S."/>
            <person name="Rosen B."/>
            <person name="Chan A."/>
            <person name="Zhou S."/>
            <person name="Gentzbittel L."/>
            <person name="Childs K.L."/>
            <person name="Yandell M."/>
            <person name="Gundlach H."/>
            <person name="Mayer K.F."/>
            <person name="Schwartz D.C."/>
            <person name="Town C.D."/>
        </authorList>
    </citation>
    <scope>GENOME REANNOTATION</scope>
    <source>
        <strain evidence="11">A17</strain>
        <strain evidence="12 13">cv. Jemalong A17</strain>
    </source>
</reference>
<dbReference type="PROSITE" id="PS51762">
    <property type="entry name" value="GH16_2"/>
    <property type="match status" value="1"/>
</dbReference>
<dbReference type="GO" id="GO:0010411">
    <property type="term" value="P:xyloglucan metabolic process"/>
    <property type="evidence" value="ECO:0007669"/>
    <property type="project" value="InterPro"/>
</dbReference>
<dbReference type="PANTHER" id="PTHR31062">
    <property type="entry name" value="XYLOGLUCAN ENDOTRANSGLUCOSYLASE/HYDROLASE PROTEIN 8-RELATED"/>
    <property type="match status" value="1"/>
</dbReference>
<keyword evidence="9" id="KW-0732">Signal</keyword>
<sequence>MVGMLKQQSFFLFVTLFVAALICVSKAVEVSFKQNYKVTWGRNHVLFFDNGREVQLSFDKISGAGFRSKLEYSSGFFRMRIKIPTKDSLGVVTAFYVRNLSYRKHDEIDFEFLGNKGGPYTLQTNVFASDEGGREQRHSLWFDPTIDFHTYGILWNQHQIVFYVDETPIRIFKNKSNKGVSFPSNQMHVTVSIWNGEPWASNGKKIDWKQAPFLAQFQMFNIHGCQSHNPRKYDCYSPHLWWNGMKYWELNPQQQREYEDVRRIHLLYDYCSDRGQLHKECQIR</sequence>
<evidence type="ECO:0000256" key="3">
    <source>
        <dbReference type="ARBA" id="ARBA00022525"/>
    </source>
</evidence>
<dbReference type="GO" id="GO:0048046">
    <property type="term" value="C:apoplast"/>
    <property type="evidence" value="ECO:0007669"/>
    <property type="project" value="UniProtKB-SubCell"/>
</dbReference>
<evidence type="ECO:0000313" key="11">
    <source>
        <dbReference type="EMBL" id="KEH22615.1"/>
    </source>
</evidence>
<keyword evidence="6" id="KW-1015">Disulfide bond</keyword>
<dbReference type="InterPro" id="IPR013320">
    <property type="entry name" value="ConA-like_dom_sf"/>
</dbReference>
<evidence type="ECO:0000256" key="5">
    <source>
        <dbReference type="ARBA" id="ARBA00022801"/>
    </source>
</evidence>
<keyword evidence="9" id="KW-0961">Cell wall biogenesis/degradation</keyword>
<proteinExistence type="inferred from homology"/>
<dbReference type="Gene3D" id="2.60.120.200">
    <property type="match status" value="1"/>
</dbReference>
<dbReference type="GO" id="GO:0016762">
    <property type="term" value="F:xyloglucan:xyloglucosyl transferase activity"/>
    <property type="evidence" value="ECO:0007669"/>
    <property type="project" value="UniProtKB-EC"/>
</dbReference>
<protein>
    <recommendedName>
        <fullName evidence="9">Xyloglucan endotransglucosylase/hydrolase</fullName>
        <ecNumber evidence="9">2.4.1.207</ecNumber>
    </recommendedName>
</protein>
<feature type="active site" description="Nucleophile" evidence="8">
    <location>
        <position position="107"/>
    </location>
</feature>
<dbReference type="GO" id="GO:0071555">
    <property type="term" value="P:cell wall organization"/>
    <property type="evidence" value="ECO:0007669"/>
    <property type="project" value="UniProtKB-KW"/>
</dbReference>
<dbReference type="InterPro" id="IPR044791">
    <property type="entry name" value="Beta-glucanase/XTH"/>
</dbReference>
<dbReference type="Pfam" id="PF00722">
    <property type="entry name" value="Glyco_hydro_16"/>
    <property type="match status" value="1"/>
</dbReference>
<reference evidence="11 13" key="1">
    <citation type="journal article" date="2011" name="Nature">
        <title>The Medicago genome provides insight into the evolution of rhizobial symbioses.</title>
        <authorList>
            <person name="Young N.D."/>
            <person name="Debelle F."/>
            <person name="Oldroyd G.E."/>
            <person name="Geurts R."/>
            <person name="Cannon S.B."/>
            <person name="Udvardi M.K."/>
            <person name="Benedito V.A."/>
            <person name="Mayer K.F."/>
            <person name="Gouzy J."/>
            <person name="Schoof H."/>
            <person name="Van de Peer Y."/>
            <person name="Proost S."/>
            <person name="Cook D.R."/>
            <person name="Meyers B.C."/>
            <person name="Spannagl M."/>
            <person name="Cheung F."/>
            <person name="De Mita S."/>
            <person name="Krishnakumar V."/>
            <person name="Gundlach H."/>
            <person name="Zhou S."/>
            <person name="Mudge J."/>
            <person name="Bharti A.K."/>
            <person name="Murray J.D."/>
            <person name="Naoumkina M.A."/>
            <person name="Rosen B."/>
            <person name="Silverstein K.A."/>
            <person name="Tang H."/>
            <person name="Rombauts S."/>
            <person name="Zhao P.X."/>
            <person name="Zhou P."/>
            <person name="Barbe V."/>
            <person name="Bardou P."/>
            <person name="Bechner M."/>
            <person name="Bellec A."/>
            <person name="Berger A."/>
            <person name="Berges H."/>
            <person name="Bidwell S."/>
            <person name="Bisseling T."/>
            <person name="Choisne N."/>
            <person name="Couloux A."/>
            <person name="Denny R."/>
            <person name="Deshpande S."/>
            <person name="Dai X."/>
            <person name="Doyle J.J."/>
            <person name="Dudez A.M."/>
            <person name="Farmer A.D."/>
            <person name="Fouteau S."/>
            <person name="Franken C."/>
            <person name="Gibelin C."/>
            <person name="Gish J."/>
            <person name="Goldstein S."/>
            <person name="Gonzalez A.J."/>
            <person name="Green P.J."/>
            <person name="Hallab A."/>
            <person name="Hartog M."/>
            <person name="Hua A."/>
            <person name="Humphray S.J."/>
            <person name="Jeong D.H."/>
            <person name="Jing Y."/>
            <person name="Jocker A."/>
            <person name="Kenton S.M."/>
            <person name="Kim D.J."/>
            <person name="Klee K."/>
            <person name="Lai H."/>
            <person name="Lang C."/>
            <person name="Lin S."/>
            <person name="Macmil S.L."/>
            <person name="Magdelenat G."/>
            <person name="Matthews L."/>
            <person name="McCorrison J."/>
            <person name="Monaghan E.L."/>
            <person name="Mun J.H."/>
            <person name="Najar F.Z."/>
            <person name="Nicholson C."/>
            <person name="Noirot C."/>
            <person name="O'Bleness M."/>
            <person name="Paule C.R."/>
            <person name="Poulain J."/>
            <person name="Prion F."/>
            <person name="Qin B."/>
            <person name="Qu C."/>
            <person name="Retzel E.F."/>
            <person name="Riddle C."/>
            <person name="Sallet E."/>
            <person name="Samain S."/>
            <person name="Samson N."/>
            <person name="Sanders I."/>
            <person name="Saurat O."/>
            <person name="Scarpelli C."/>
            <person name="Schiex T."/>
            <person name="Segurens B."/>
            <person name="Severin A.J."/>
            <person name="Sherrier D.J."/>
            <person name="Shi R."/>
            <person name="Sims S."/>
            <person name="Singer S.R."/>
            <person name="Sinharoy S."/>
            <person name="Sterck L."/>
            <person name="Viollet A."/>
            <person name="Wang B.B."/>
            <person name="Wang K."/>
            <person name="Wang M."/>
            <person name="Wang X."/>
            <person name="Warfsmann J."/>
            <person name="Weissenbach J."/>
            <person name="White D.D."/>
            <person name="White J.D."/>
            <person name="Wiley G.B."/>
            <person name="Wincker P."/>
            <person name="Xing Y."/>
            <person name="Yang L."/>
            <person name="Yao Z."/>
            <person name="Ying F."/>
            <person name="Zhai J."/>
            <person name="Zhou L."/>
            <person name="Zuber A."/>
            <person name="Denarie J."/>
            <person name="Dixon R.A."/>
            <person name="May G.D."/>
            <person name="Schwartz D.C."/>
            <person name="Rogers J."/>
            <person name="Quetier F."/>
            <person name="Town C.D."/>
            <person name="Roe B.A."/>
        </authorList>
    </citation>
    <scope>NUCLEOTIDE SEQUENCE [LARGE SCALE GENOMIC DNA]</scope>
    <source>
        <strain evidence="11">A17</strain>
        <strain evidence="12 13">cv. Jemalong A17</strain>
    </source>
</reference>
<keyword evidence="13" id="KW-1185">Reference proteome</keyword>
<dbReference type="GO" id="GO:0042546">
    <property type="term" value="P:cell wall biogenesis"/>
    <property type="evidence" value="ECO:0007669"/>
    <property type="project" value="InterPro"/>
</dbReference>
<comment type="subcellular location">
    <subcellularLocation>
        <location evidence="9">Secreted</location>
        <location evidence="9">Cell wall</location>
    </subcellularLocation>
    <subcellularLocation>
        <location evidence="9">Secreted</location>
        <location evidence="9">Extracellular space</location>
        <location evidence="9">Apoplast</location>
    </subcellularLocation>
</comment>
<evidence type="ECO:0000256" key="6">
    <source>
        <dbReference type="ARBA" id="ARBA00023157"/>
    </source>
</evidence>
<dbReference type="PIRSF" id="PIRSF005604">
    <property type="entry name" value="XET"/>
    <property type="match status" value="1"/>
</dbReference>
<name>A0A072U9U3_MEDTR</name>
<evidence type="ECO:0000256" key="8">
    <source>
        <dbReference type="PIRSR" id="PIRSR005604-1"/>
    </source>
</evidence>
<dbReference type="GO" id="GO:0004553">
    <property type="term" value="F:hydrolase activity, hydrolyzing O-glycosyl compounds"/>
    <property type="evidence" value="ECO:0007669"/>
    <property type="project" value="InterPro"/>
</dbReference>
<dbReference type="InterPro" id="IPR010713">
    <property type="entry name" value="XET_C"/>
</dbReference>
<dbReference type="SUPFAM" id="SSF49899">
    <property type="entry name" value="Concanavalin A-like lectins/glucanases"/>
    <property type="match status" value="1"/>
</dbReference>
<keyword evidence="7 9" id="KW-0326">Glycosidase</keyword>
<comment type="PTM">
    <text evidence="9">Contains at least one intrachain disulfide bond essential for its enzymatic activity.</text>
</comment>
<keyword evidence="1 9" id="KW-0134">Cell wall</keyword>
<evidence type="ECO:0000313" key="12">
    <source>
        <dbReference type="EnsemblPlants" id="KEH22615"/>
    </source>
</evidence>
<evidence type="ECO:0000256" key="2">
    <source>
        <dbReference type="ARBA" id="ARBA00022523"/>
    </source>
</evidence>
<gene>
    <name evidence="11" type="ordered locus">MTR_7g056090</name>
</gene>
<comment type="function">
    <text evidence="9">Catalyzes xyloglucan endohydrolysis (XEH) and/or endotransglycosylation (XET). Cleaves and religates xyloglucan polymers, an essential constituent of the primary cell wall, and thereby participates in cell wall construction of growing tissues.</text>
</comment>
<dbReference type="InterPro" id="IPR000757">
    <property type="entry name" value="Beta-glucanase-like"/>
</dbReference>
<keyword evidence="2 9" id="KW-0052">Apoplast</keyword>
<comment type="similarity">
    <text evidence="9">Belongs to the glycosyl hydrolase 16 family.</text>
</comment>
<evidence type="ECO:0000259" key="10">
    <source>
        <dbReference type="PROSITE" id="PS51762"/>
    </source>
</evidence>
<evidence type="ECO:0000256" key="9">
    <source>
        <dbReference type="RuleBase" id="RU361120"/>
    </source>
</evidence>
<dbReference type="EMBL" id="CM001223">
    <property type="protein sequence ID" value="KEH22615.1"/>
    <property type="molecule type" value="Genomic_DNA"/>
</dbReference>
<dbReference type="HOGENOM" id="CLU_048041_2_1_1"/>
<dbReference type="EC" id="2.4.1.207" evidence="9"/>
<dbReference type="AlphaFoldDB" id="A0A072U9U3"/>
<dbReference type="InterPro" id="IPR016455">
    <property type="entry name" value="XTH"/>
</dbReference>
<dbReference type="EnsemblPlants" id="KEH22615">
    <property type="protein sequence ID" value="KEH22615"/>
    <property type="gene ID" value="MTR_7g056090"/>
</dbReference>
<dbReference type="Proteomes" id="UP000002051">
    <property type="component" value="Unassembled WGS sequence"/>
</dbReference>
<keyword evidence="5 9" id="KW-0378">Hydrolase</keyword>
<feature type="active site" description="Proton donor" evidence="8">
    <location>
        <position position="111"/>
    </location>
</feature>
<feature type="domain" description="GH16" evidence="10">
    <location>
        <begin position="11"/>
        <end position="217"/>
    </location>
</feature>
<evidence type="ECO:0000256" key="7">
    <source>
        <dbReference type="ARBA" id="ARBA00023295"/>
    </source>
</evidence>
<organism evidence="11 13">
    <name type="scientific">Medicago truncatula</name>
    <name type="common">Barrel medic</name>
    <name type="synonym">Medicago tribuloides</name>
    <dbReference type="NCBI Taxonomy" id="3880"/>
    <lineage>
        <taxon>Eukaryota</taxon>
        <taxon>Viridiplantae</taxon>
        <taxon>Streptophyta</taxon>
        <taxon>Embryophyta</taxon>
        <taxon>Tracheophyta</taxon>
        <taxon>Spermatophyta</taxon>
        <taxon>Magnoliopsida</taxon>
        <taxon>eudicotyledons</taxon>
        <taxon>Gunneridae</taxon>
        <taxon>Pentapetalae</taxon>
        <taxon>rosids</taxon>
        <taxon>fabids</taxon>
        <taxon>Fabales</taxon>
        <taxon>Fabaceae</taxon>
        <taxon>Papilionoideae</taxon>
        <taxon>50 kb inversion clade</taxon>
        <taxon>NPAAA clade</taxon>
        <taxon>Hologalegina</taxon>
        <taxon>IRL clade</taxon>
        <taxon>Trifolieae</taxon>
        <taxon>Medicago</taxon>
    </lineage>
</organism>
<accession>A0A072U9U3</accession>
<feature type="chain" id="PRO_5014483301" description="Xyloglucan endotransglucosylase/hydrolase" evidence="9">
    <location>
        <begin position="28"/>
        <end position="284"/>
    </location>
</feature>
<keyword evidence="4 9" id="KW-0808">Transferase</keyword>